<dbReference type="OrthoDB" id="9794876at2"/>
<proteinExistence type="inferred from homology"/>
<keyword evidence="4" id="KW-1185">Reference proteome</keyword>
<dbReference type="PANTHER" id="PTHR34039">
    <property type="entry name" value="UPF0102 PROTEIN YRAN"/>
    <property type="match status" value="1"/>
</dbReference>
<accession>A0A5C9A491</accession>
<comment type="similarity">
    <text evidence="1 2">Belongs to the UPF0102 family.</text>
</comment>
<dbReference type="Proteomes" id="UP000321933">
    <property type="component" value="Unassembled WGS sequence"/>
</dbReference>
<dbReference type="SUPFAM" id="SSF52980">
    <property type="entry name" value="Restriction endonuclease-like"/>
    <property type="match status" value="1"/>
</dbReference>
<organism evidence="3 4">
    <name type="scientific">Parahaliea aestuarii</name>
    <dbReference type="NCBI Taxonomy" id="1852021"/>
    <lineage>
        <taxon>Bacteria</taxon>
        <taxon>Pseudomonadati</taxon>
        <taxon>Pseudomonadota</taxon>
        <taxon>Gammaproteobacteria</taxon>
        <taxon>Cellvibrionales</taxon>
        <taxon>Halieaceae</taxon>
        <taxon>Parahaliea</taxon>
    </lineage>
</organism>
<sequence>MTTADDPHENRAAEYLQQQGLRLVGRNIRYRGGELDIVALDGDTLVFVEVRARSNPRYAGAAASVDRRKQRKLQLAASLFLRSQPRWRNYPCRFDVIAFEPRQSSPAPDPLWIRSAFTA</sequence>
<name>A0A5C9A491_9GAMM</name>
<dbReference type="NCBIfam" id="NF009150">
    <property type="entry name" value="PRK12497.1-3"/>
    <property type="match status" value="1"/>
</dbReference>
<dbReference type="Pfam" id="PF02021">
    <property type="entry name" value="UPF0102"/>
    <property type="match status" value="1"/>
</dbReference>
<evidence type="ECO:0000313" key="3">
    <source>
        <dbReference type="EMBL" id="TXS94919.1"/>
    </source>
</evidence>
<dbReference type="InterPro" id="IPR011856">
    <property type="entry name" value="tRNA_endonuc-like_dom_sf"/>
</dbReference>
<gene>
    <name evidence="3" type="ORF">FVW59_03170</name>
</gene>
<dbReference type="Gene3D" id="3.40.1350.10">
    <property type="match status" value="1"/>
</dbReference>
<dbReference type="GO" id="GO:0003676">
    <property type="term" value="F:nucleic acid binding"/>
    <property type="evidence" value="ECO:0007669"/>
    <property type="project" value="InterPro"/>
</dbReference>
<comment type="caution">
    <text evidence="3">The sequence shown here is derived from an EMBL/GenBank/DDBJ whole genome shotgun (WGS) entry which is preliminary data.</text>
</comment>
<reference evidence="3 4" key="1">
    <citation type="submission" date="2019-08" db="EMBL/GenBank/DDBJ databases">
        <title>Parahaliea maris sp. nov., isolated from the surface seawater.</title>
        <authorList>
            <person name="Liu Y."/>
        </authorList>
    </citation>
    <scope>NUCLEOTIDE SEQUENCE [LARGE SCALE GENOMIC DNA]</scope>
    <source>
        <strain evidence="3 4">S2-26</strain>
    </source>
</reference>
<evidence type="ECO:0000256" key="2">
    <source>
        <dbReference type="HAMAP-Rule" id="MF_00048"/>
    </source>
</evidence>
<dbReference type="InterPro" id="IPR003509">
    <property type="entry name" value="UPF0102_YraN-like"/>
</dbReference>
<dbReference type="CDD" id="cd20736">
    <property type="entry name" value="PoNe_Nuclease"/>
    <property type="match status" value="1"/>
</dbReference>
<dbReference type="EMBL" id="VRYZ01000001">
    <property type="protein sequence ID" value="TXS94919.1"/>
    <property type="molecule type" value="Genomic_DNA"/>
</dbReference>
<evidence type="ECO:0000313" key="4">
    <source>
        <dbReference type="Proteomes" id="UP000321933"/>
    </source>
</evidence>
<evidence type="ECO:0000256" key="1">
    <source>
        <dbReference type="ARBA" id="ARBA00006738"/>
    </source>
</evidence>
<dbReference type="InterPro" id="IPR011335">
    <property type="entry name" value="Restrct_endonuc-II-like"/>
</dbReference>
<protein>
    <recommendedName>
        <fullName evidence="2">UPF0102 protein FVW59_03170</fullName>
    </recommendedName>
</protein>
<dbReference type="NCBIfam" id="TIGR00252">
    <property type="entry name" value="YraN family protein"/>
    <property type="match status" value="1"/>
</dbReference>
<dbReference type="PANTHER" id="PTHR34039:SF1">
    <property type="entry name" value="UPF0102 PROTEIN YRAN"/>
    <property type="match status" value="1"/>
</dbReference>
<dbReference type="HAMAP" id="MF_00048">
    <property type="entry name" value="UPF0102"/>
    <property type="match status" value="1"/>
</dbReference>
<dbReference type="AlphaFoldDB" id="A0A5C9A491"/>